<dbReference type="Pfam" id="PF02737">
    <property type="entry name" value="3HCDH_N"/>
    <property type="match status" value="1"/>
</dbReference>
<evidence type="ECO:0000256" key="3">
    <source>
        <dbReference type="ARBA" id="ARBA00023002"/>
    </source>
</evidence>
<dbReference type="InterPro" id="IPR008927">
    <property type="entry name" value="6-PGluconate_DH-like_C_sf"/>
</dbReference>
<evidence type="ECO:0000256" key="2">
    <source>
        <dbReference type="ARBA" id="ARBA00009463"/>
    </source>
</evidence>
<feature type="domain" description="3-hydroxyacyl-CoA dehydrogenase C-terminal" evidence="4">
    <location>
        <begin position="194"/>
        <end position="262"/>
    </location>
</feature>
<dbReference type="SUPFAM" id="SSF51735">
    <property type="entry name" value="NAD(P)-binding Rossmann-fold domains"/>
    <property type="match status" value="1"/>
</dbReference>
<dbReference type="InterPro" id="IPR036291">
    <property type="entry name" value="NAD(P)-bd_dom_sf"/>
</dbReference>
<protein>
    <submittedName>
        <fullName evidence="6">3-hydroxyacyl-CoA dehydrogenase NAD-binding domain-containing protein</fullName>
    </submittedName>
</protein>
<dbReference type="Proteomes" id="UP001500653">
    <property type="component" value="Unassembled WGS sequence"/>
</dbReference>
<organism evidence="6 7">
    <name type="scientific">Prauserella halophila</name>
    <dbReference type="NCBI Taxonomy" id="185641"/>
    <lineage>
        <taxon>Bacteria</taxon>
        <taxon>Bacillati</taxon>
        <taxon>Actinomycetota</taxon>
        <taxon>Actinomycetes</taxon>
        <taxon>Pseudonocardiales</taxon>
        <taxon>Pseudonocardiaceae</taxon>
        <taxon>Prauserella</taxon>
    </lineage>
</organism>
<dbReference type="EMBL" id="BAAALN010000002">
    <property type="protein sequence ID" value="GAA1225865.1"/>
    <property type="molecule type" value="Genomic_DNA"/>
</dbReference>
<comment type="caution">
    <text evidence="6">The sequence shown here is derived from an EMBL/GenBank/DDBJ whole genome shotgun (WGS) entry which is preliminary data.</text>
</comment>
<dbReference type="InterPro" id="IPR006176">
    <property type="entry name" value="3-OHacyl-CoA_DH_NAD-bd"/>
</dbReference>
<keyword evidence="7" id="KW-1185">Reference proteome</keyword>
<name>A0ABP4GLM6_9PSEU</name>
<dbReference type="Gene3D" id="1.10.1040.10">
    <property type="entry name" value="N-(1-d-carboxylethyl)-l-norvaline Dehydrogenase, domain 2"/>
    <property type="match status" value="1"/>
</dbReference>
<reference evidence="7" key="1">
    <citation type="journal article" date="2019" name="Int. J. Syst. Evol. Microbiol.">
        <title>The Global Catalogue of Microorganisms (GCM) 10K type strain sequencing project: providing services to taxonomists for standard genome sequencing and annotation.</title>
        <authorList>
            <consortium name="The Broad Institute Genomics Platform"/>
            <consortium name="The Broad Institute Genome Sequencing Center for Infectious Disease"/>
            <person name="Wu L."/>
            <person name="Ma J."/>
        </authorList>
    </citation>
    <scope>NUCLEOTIDE SEQUENCE [LARGE SCALE GENOMIC DNA]</scope>
    <source>
        <strain evidence="7">JCM 13023</strain>
    </source>
</reference>
<comment type="pathway">
    <text evidence="1">Lipid metabolism; butanoate metabolism.</text>
</comment>
<dbReference type="PANTHER" id="PTHR48075:SF5">
    <property type="entry name" value="3-HYDROXYBUTYRYL-COA DEHYDROGENASE"/>
    <property type="match status" value="1"/>
</dbReference>
<evidence type="ECO:0000259" key="4">
    <source>
        <dbReference type="Pfam" id="PF00725"/>
    </source>
</evidence>
<keyword evidence="3" id="KW-0560">Oxidoreductase</keyword>
<gene>
    <name evidence="6" type="ORF">GCM10009676_04640</name>
</gene>
<dbReference type="InterPro" id="IPR006108">
    <property type="entry name" value="3HC_DH_C"/>
</dbReference>
<dbReference type="InterPro" id="IPR013328">
    <property type="entry name" value="6PGD_dom2"/>
</dbReference>
<dbReference type="SUPFAM" id="SSF48179">
    <property type="entry name" value="6-phosphogluconate dehydrogenase C-terminal domain-like"/>
    <property type="match status" value="1"/>
</dbReference>
<dbReference type="PANTHER" id="PTHR48075">
    <property type="entry name" value="3-HYDROXYACYL-COA DEHYDROGENASE FAMILY PROTEIN"/>
    <property type="match status" value="1"/>
</dbReference>
<comment type="similarity">
    <text evidence="2">Belongs to the 3-hydroxyacyl-CoA dehydrogenase family.</text>
</comment>
<sequence>MADTPTDTDSIGITTVACVGAGVIGGGWAAHFLARGYRVQAWDPAPDAEARLRRVVAGAWPALTELGLAEGASQDNLTVPPTLAEAVDGAEFVQESAPEDLDLKRRLLADIDTVTPPDVVIASSTSGFPMSDMATAAANPARLVVGHPFNPPYLIPLVEVVGGEKSERWAVEQASAFYRHVGKSVITMDHELPGFIANRLQEALWREALHMVAEREATVEQIDTAITDGPGLRWPVHGPCLTFHLAGGEGGMAHMLDHFGPSLEAPWTRLTAPDLTKQLRDDMVDGCESEADGRSIAELVAERDRAVIAVQRAVAESRGRTDG</sequence>
<feature type="domain" description="3-hydroxyacyl-CoA dehydrogenase NAD binding" evidence="5">
    <location>
        <begin position="15"/>
        <end position="188"/>
    </location>
</feature>
<proteinExistence type="inferred from homology"/>
<dbReference type="Pfam" id="PF00725">
    <property type="entry name" value="3HCDH"/>
    <property type="match status" value="1"/>
</dbReference>
<dbReference type="RefSeq" id="WP_253864985.1">
    <property type="nucleotide sequence ID" value="NZ_BAAALN010000002.1"/>
</dbReference>
<evidence type="ECO:0000313" key="7">
    <source>
        <dbReference type="Proteomes" id="UP001500653"/>
    </source>
</evidence>
<evidence type="ECO:0000259" key="5">
    <source>
        <dbReference type="Pfam" id="PF02737"/>
    </source>
</evidence>
<accession>A0ABP4GLM6</accession>
<evidence type="ECO:0000256" key="1">
    <source>
        <dbReference type="ARBA" id="ARBA00005086"/>
    </source>
</evidence>
<dbReference type="Gene3D" id="3.40.50.720">
    <property type="entry name" value="NAD(P)-binding Rossmann-like Domain"/>
    <property type="match status" value="1"/>
</dbReference>
<evidence type="ECO:0000313" key="6">
    <source>
        <dbReference type="EMBL" id="GAA1225865.1"/>
    </source>
</evidence>